<keyword evidence="2" id="KW-1185">Reference proteome</keyword>
<evidence type="ECO:0000313" key="2">
    <source>
        <dbReference type="Proteomes" id="UP001458880"/>
    </source>
</evidence>
<accession>A0AAW1ICB4</accession>
<dbReference type="EMBL" id="JASPKY010000673">
    <property type="protein sequence ID" value="KAK9686941.1"/>
    <property type="molecule type" value="Genomic_DNA"/>
</dbReference>
<gene>
    <name evidence="1" type="ORF">QE152_g36820</name>
</gene>
<comment type="caution">
    <text evidence="1">The sequence shown here is derived from an EMBL/GenBank/DDBJ whole genome shotgun (WGS) entry which is preliminary data.</text>
</comment>
<organism evidence="1 2">
    <name type="scientific">Popillia japonica</name>
    <name type="common">Japanese beetle</name>
    <dbReference type="NCBI Taxonomy" id="7064"/>
    <lineage>
        <taxon>Eukaryota</taxon>
        <taxon>Metazoa</taxon>
        <taxon>Ecdysozoa</taxon>
        <taxon>Arthropoda</taxon>
        <taxon>Hexapoda</taxon>
        <taxon>Insecta</taxon>
        <taxon>Pterygota</taxon>
        <taxon>Neoptera</taxon>
        <taxon>Endopterygota</taxon>
        <taxon>Coleoptera</taxon>
        <taxon>Polyphaga</taxon>
        <taxon>Scarabaeiformia</taxon>
        <taxon>Scarabaeidae</taxon>
        <taxon>Rutelinae</taxon>
        <taxon>Popillia</taxon>
    </lineage>
</organism>
<evidence type="ECO:0000313" key="1">
    <source>
        <dbReference type="EMBL" id="KAK9686941.1"/>
    </source>
</evidence>
<dbReference type="AlphaFoldDB" id="A0AAW1ICB4"/>
<reference evidence="1 2" key="1">
    <citation type="journal article" date="2024" name="BMC Genomics">
        <title>De novo assembly and annotation of Popillia japonica's genome with initial clues to its potential as an invasive pest.</title>
        <authorList>
            <person name="Cucini C."/>
            <person name="Boschi S."/>
            <person name="Funari R."/>
            <person name="Cardaioli E."/>
            <person name="Iannotti N."/>
            <person name="Marturano G."/>
            <person name="Paoli F."/>
            <person name="Bruttini M."/>
            <person name="Carapelli A."/>
            <person name="Frati F."/>
            <person name="Nardi F."/>
        </authorList>
    </citation>
    <scope>NUCLEOTIDE SEQUENCE [LARGE SCALE GENOMIC DNA]</scope>
    <source>
        <strain evidence="1">DMR45628</strain>
    </source>
</reference>
<sequence>MHCAVQQPLNYGLWGWCLHLVRTRHEDVIHKKIVILIQSAEVGVKLDLEVIVDEFKPNCYPVTYLAYFCICGFRSFRQYLSQENLQELSETKYALTQNLHSCYVHIAFRWFGMVSSNMFSLMREYRRYCNDLITDHNKFIVITTERMMHKPAAYHYSSGPRLLVYIYMLLYKFSTSSVKFLKSGTDLNDFYRNFTALRIEEKPP</sequence>
<name>A0AAW1ICB4_POPJA</name>
<dbReference type="Proteomes" id="UP001458880">
    <property type="component" value="Unassembled WGS sequence"/>
</dbReference>
<protein>
    <submittedName>
        <fullName evidence="1">Uncharacterized protein</fullName>
    </submittedName>
</protein>
<proteinExistence type="predicted"/>